<gene>
    <name evidence="2" type="ORF">METZ01_LOCUS175893</name>
</gene>
<dbReference type="EMBL" id="UINC01033561">
    <property type="protein sequence ID" value="SVB23039.1"/>
    <property type="molecule type" value="Genomic_DNA"/>
</dbReference>
<sequence>MPNQPAQNSEDNDPCPRCGARVPRVFVHG</sequence>
<dbReference type="AlphaFoldDB" id="A0A382CB12"/>
<reference evidence="2" key="1">
    <citation type="submission" date="2018-05" db="EMBL/GenBank/DDBJ databases">
        <authorList>
            <person name="Lanie J.A."/>
            <person name="Ng W.-L."/>
            <person name="Kazmierczak K.M."/>
            <person name="Andrzejewski T.M."/>
            <person name="Davidsen T.M."/>
            <person name="Wayne K.J."/>
            <person name="Tettelin H."/>
            <person name="Glass J.I."/>
            <person name="Rusch D."/>
            <person name="Podicherti R."/>
            <person name="Tsui H.-C.T."/>
            <person name="Winkler M.E."/>
        </authorList>
    </citation>
    <scope>NUCLEOTIDE SEQUENCE</scope>
</reference>
<organism evidence="2">
    <name type="scientific">marine metagenome</name>
    <dbReference type="NCBI Taxonomy" id="408172"/>
    <lineage>
        <taxon>unclassified sequences</taxon>
        <taxon>metagenomes</taxon>
        <taxon>ecological metagenomes</taxon>
    </lineage>
</organism>
<feature type="region of interest" description="Disordered" evidence="1">
    <location>
        <begin position="1"/>
        <end position="29"/>
    </location>
</feature>
<evidence type="ECO:0000313" key="2">
    <source>
        <dbReference type="EMBL" id="SVB23039.1"/>
    </source>
</evidence>
<protein>
    <submittedName>
        <fullName evidence="2">Uncharacterized protein</fullName>
    </submittedName>
</protein>
<evidence type="ECO:0000256" key="1">
    <source>
        <dbReference type="SAM" id="MobiDB-lite"/>
    </source>
</evidence>
<feature type="non-terminal residue" evidence="2">
    <location>
        <position position="29"/>
    </location>
</feature>
<proteinExistence type="predicted"/>
<accession>A0A382CB12</accession>
<name>A0A382CB12_9ZZZZ</name>